<keyword evidence="1" id="KW-0472">Membrane</keyword>
<reference evidence="3" key="1">
    <citation type="submission" date="2017-01" db="EMBL/GenBank/DDBJ databases">
        <authorList>
            <person name="Brunel B."/>
        </authorList>
    </citation>
    <scope>NUCLEOTIDE SEQUENCE [LARGE SCALE GENOMIC DNA]</scope>
</reference>
<keyword evidence="3" id="KW-1185">Reference proteome</keyword>
<dbReference type="RefSeq" id="WP_077375236.1">
    <property type="nucleotide sequence ID" value="NZ_FTPD01000006.1"/>
</dbReference>
<dbReference type="AlphaFoldDB" id="A0A1R3V7B3"/>
<proteinExistence type="predicted"/>
<accession>A0A1R3V7B3</accession>
<evidence type="ECO:0000256" key="1">
    <source>
        <dbReference type="SAM" id="Phobius"/>
    </source>
</evidence>
<keyword evidence="1" id="KW-1133">Transmembrane helix</keyword>
<evidence type="ECO:0000313" key="3">
    <source>
        <dbReference type="Proteomes" id="UP000188388"/>
    </source>
</evidence>
<protein>
    <recommendedName>
        <fullName evidence="4">Anti-sigma factor</fullName>
    </recommendedName>
</protein>
<evidence type="ECO:0008006" key="4">
    <source>
        <dbReference type="Google" id="ProtNLM"/>
    </source>
</evidence>
<sequence>MSAAEKMSRRDEMETLLPFYLNGSLEGAELEAVEEWLATDPAALAALGEAEAEFSSTAASNEAIRPPADALSRFARALDAEAGPARAPAASSWLALAWGRFTAVSAGVAWAAAAALLALVVVQSFDQPGGMDSDFEIAGQQADLAKMPFALVKFKPDAKMADIVAFLGEHQLKIASGPTAEGVFRLGIPAATAADYEKVLGLIAAQPFAEAVVEGRKPVDGG</sequence>
<organism evidence="2 3">
    <name type="scientific">Mesorhizobium prunaredense</name>
    <dbReference type="NCBI Taxonomy" id="1631249"/>
    <lineage>
        <taxon>Bacteria</taxon>
        <taxon>Pseudomonadati</taxon>
        <taxon>Pseudomonadota</taxon>
        <taxon>Alphaproteobacteria</taxon>
        <taxon>Hyphomicrobiales</taxon>
        <taxon>Phyllobacteriaceae</taxon>
        <taxon>Mesorhizobium</taxon>
    </lineage>
</organism>
<evidence type="ECO:0000313" key="2">
    <source>
        <dbReference type="EMBL" id="SIT54245.1"/>
    </source>
</evidence>
<gene>
    <name evidence="2" type="ORF">BQ8794_140390</name>
</gene>
<keyword evidence="1" id="KW-0812">Transmembrane</keyword>
<feature type="transmembrane region" description="Helical" evidence="1">
    <location>
        <begin position="101"/>
        <end position="122"/>
    </location>
</feature>
<dbReference type="STRING" id="1631249.BQ8794_140390"/>
<dbReference type="Proteomes" id="UP000188388">
    <property type="component" value="Unassembled WGS sequence"/>
</dbReference>
<dbReference type="EMBL" id="FTPD01000006">
    <property type="protein sequence ID" value="SIT54245.1"/>
    <property type="molecule type" value="Genomic_DNA"/>
</dbReference>
<name>A0A1R3V7B3_9HYPH</name>